<dbReference type="Pfam" id="PF17763">
    <property type="entry name" value="Asparaginase_C"/>
    <property type="match status" value="1"/>
</dbReference>
<dbReference type="SUPFAM" id="SSF53774">
    <property type="entry name" value="Glutaminase/Asparaginase"/>
    <property type="match status" value="1"/>
</dbReference>
<keyword evidence="2" id="KW-0378">Hydrolase</keyword>
<dbReference type="InterPro" id="IPR006034">
    <property type="entry name" value="Asparaginase/glutaminase-like"/>
</dbReference>
<name>U5NA43_9BURK</name>
<dbReference type="PATRIC" id="fig|946483.4.peg.2218"/>
<keyword evidence="10" id="KW-1185">Reference proteome</keyword>
<evidence type="ECO:0000259" key="8">
    <source>
        <dbReference type="Pfam" id="PF17763"/>
    </source>
</evidence>
<dbReference type="Pfam" id="PF00710">
    <property type="entry name" value="Asparaginase"/>
    <property type="match status" value="1"/>
</dbReference>
<evidence type="ECO:0000259" key="7">
    <source>
        <dbReference type="Pfam" id="PF00710"/>
    </source>
</evidence>
<evidence type="ECO:0000256" key="3">
    <source>
        <dbReference type="PIRSR" id="PIRSR001220-1"/>
    </source>
</evidence>
<dbReference type="InterPro" id="IPR040919">
    <property type="entry name" value="Asparaginase_C"/>
</dbReference>
<evidence type="ECO:0000256" key="6">
    <source>
        <dbReference type="PROSITE-ProRule" id="PRU10100"/>
    </source>
</evidence>
<dbReference type="STRING" id="946483.Cenrod_2204"/>
<dbReference type="CDD" id="cd08964">
    <property type="entry name" value="L-asparaginase_II"/>
    <property type="match status" value="1"/>
</dbReference>
<feature type="binding site" evidence="4">
    <location>
        <position position="67"/>
    </location>
    <ligand>
        <name>substrate</name>
    </ligand>
</feature>
<dbReference type="InterPro" id="IPR027473">
    <property type="entry name" value="L-asparaginase_C"/>
</dbReference>
<dbReference type="GO" id="GO:0006528">
    <property type="term" value="P:asparagine metabolic process"/>
    <property type="evidence" value="ECO:0007669"/>
    <property type="project" value="InterPro"/>
</dbReference>
<evidence type="ECO:0000256" key="2">
    <source>
        <dbReference type="ARBA" id="ARBA00022801"/>
    </source>
</evidence>
<gene>
    <name evidence="9" type="primary">ansA</name>
    <name evidence="9" type="ORF">Cenrod_2204</name>
</gene>
<evidence type="ECO:0000313" key="10">
    <source>
        <dbReference type="Proteomes" id="UP000017184"/>
    </source>
</evidence>
<organism evidence="9 10">
    <name type="scientific">Candidatus Symbiobacter mobilis CR</name>
    <dbReference type="NCBI Taxonomy" id="946483"/>
    <lineage>
        <taxon>Bacteria</taxon>
        <taxon>Pseudomonadati</taxon>
        <taxon>Pseudomonadota</taxon>
        <taxon>Betaproteobacteria</taxon>
        <taxon>Burkholderiales</taxon>
        <taxon>Comamonadaceae</taxon>
    </lineage>
</organism>
<accession>U5NA43</accession>
<proteinExistence type="inferred from homology"/>
<dbReference type="AlphaFoldDB" id="U5NA43"/>
<feature type="active site" evidence="6">
    <location>
        <position position="100"/>
    </location>
</feature>
<dbReference type="PRINTS" id="PR00139">
    <property type="entry name" value="ASNGLNASE"/>
</dbReference>
<dbReference type="PROSITE" id="PS51732">
    <property type="entry name" value="ASN_GLN_ASE_3"/>
    <property type="match status" value="1"/>
</dbReference>
<dbReference type="KEGG" id="cbx:Cenrod_2204"/>
<feature type="active site" description="O-isoaspartyl threonine intermediate" evidence="3">
    <location>
        <position position="20"/>
    </location>
</feature>
<sequence>MQKAMQNHVRNLVVLGTGGTIAGSQPDPRLAAEYDSARHGIDTLVAALPALPAGFALRTEQVANIDSKDLDFCLWAKLYERIVDHLRRAEVAGVVVTHGTDTLEETAYFLHAALPGSLTSQKPVVLTGAMRALDALGSDGPANLYDAFTLAATAGAHGVMVACAGAVHAAVEVRKTHTYRLDAFSSGDAGPLGYLENGRLRALRPWPAAPATQPREALDRAIRANAWPRVEIVMGYAGGSAAVIDALLRNSGGDTPPLRGIVVAATGNGTLHHAMEAALRRACDAGVRVVLTSRCGPIVPHAGMAFSHADSLTAVQARVAMMLDCMAHDAR</sequence>
<dbReference type="InterPro" id="IPR036152">
    <property type="entry name" value="Asp/glu_Ase-like_sf"/>
</dbReference>
<evidence type="ECO:0000256" key="1">
    <source>
        <dbReference type="ARBA" id="ARBA00010518"/>
    </source>
</evidence>
<dbReference type="FunFam" id="3.40.50.1170:FF:000001">
    <property type="entry name" value="L-asparaginase 2"/>
    <property type="match status" value="1"/>
</dbReference>
<evidence type="ECO:0000313" key="9">
    <source>
        <dbReference type="EMBL" id="AGX88272.1"/>
    </source>
</evidence>
<evidence type="ECO:0000256" key="4">
    <source>
        <dbReference type="PIRSR" id="PIRSR001220-2"/>
    </source>
</evidence>
<dbReference type="Gene3D" id="3.40.50.40">
    <property type="match status" value="1"/>
</dbReference>
<dbReference type="PROSITE" id="PS00144">
    <property type="entry name" value="ASN_GLN_ASE_1"/>
    <property type="match status" value="1"/>
</dbReference>
<dbReference type="PANTHER" id="PTHR11707:SF28">
    <property type="entry name" value="60 KDA LYSOPHOSPHOLIPASE"/>
    <property type="match status" value="1"/>
</dbReference>
<dbReference type="GO" id="GO:0004067">
    <property type="term" value="F:asparaginase activity"/>
    <property type="evidence" value="ECO:0007669"/>
    <property type="project" value="UniProtKB-UniRule"/>
</dbReference>
<dbReference type="OrthoDB" id="9788068at2"/>
<dbReference type="SFLD" id="SFLDS00057">
    <property type="entry name" value="Glutaminase/Asparaginase"/>
    <property type="match status" value="1"/>
</dbReference>
<dbReference type="SMART" id="SM00870">
    <property type="entry name" value="Asparaginase"/>
    <property type="match status" value="1"/>
</dbReference>
<dbReference type="InterPro" id="IPR027475">
    <property type="entry name" value="Asparaginase/glutaminase_AS2"/>
</dbReference>
<dbReference type="InterPro" id="IPR020827">
    <property type="entry name" value="Asparaginase/glutaminase_AS1"/>
</dbReference>
<dbReference type="PANTHER" id="PTHR11707">
    <property type="entry name" value="L-ASPARAGINASE"/>
    <property type="match status" value="1"/>
</dbReference>
<dbReference type="InterPro" id="IPR004550">
    <property type="entry name" value="AsnASE_II"/>
</dbReference>
<dbReference type="PROSITE" id="PS00917">
    <property type="entry name" value="ASN_GLN_ASE_2"/>
    <property type="match status" value="1"/>
</dbReference>
<feature type="binding site" evidence="4">
    <location>
        <begin position="100"/>
        <end position="101"/>
    </location>
    <ligand>
        <name>substrate</name>
    </ligand>
</feature>
<dbReference type="PIRSF" id="PIRSF500176">
    <property type="entry name" value="L_ASNase"/>
    <property type="match status" value="1"/>
</dbReference>
<feature type="domain" description="L-asparaginase N-terminal" evidence="7">
    <location>
        <begin position="12"/>
        <end position="203"/>
    </location>
</feature>
<dbReference type="eggNOG" id="COG0252">
    <property type="taxonomic scope" value="Bacteria"/>
</dbReference>
<dbReference type="InterPro" id="IPR027474">
    <property type="entry name" value="L-asparaginase_N"/>
</dbReference>
<comment type="similarity">
    <text evidence="1">Belongs to the asparaginase 1 family.</text>
</comment>
<dbReference type="InterPro" id="IPR037152">
    <property type="entry name" value="L-asparaginase_N_sf"/>
</dbReference>
<dbReference type="Gene3D" id="3.40.50.1170">
    <property type="entry name" value="L-asparaginase, N-terminal domain"/>
    <property type="match status" value="1"/>
</dbReference>
<protein>
    <submittedName>
        <fullName evidence="9">L-asparaginase</fullName>
    </submittedName>
</protein>
<feature type="active site" evidence="5">
    <location>
        <position position="20"/>
    </location>
</feature>
<feature type="domain" description="Asparaginase/glutaminase C-terminal" evidence="8">
    <location>
        <begin position="229"/>
        <end position="323"/>
    </location>
</feature>
<dbReference type="PIRSF" id="PIRSF001220">
    <property type="entry name" value="L-ASNase_gatD"/>
    <property type="match status" value="1"/>
</dbReference>
<dbReference type="HOGENOM" id="CLU_019134_1_2_4"/>
<dbReference type="Proteomes" id="UP000017184">
    <property type="component" value="Chromosome"/>
</dbReference>
<dbReference type="EMBL" id="CP004885">
    <property type="protein sequence ID" value="AGX88272.1"/>
    <property type="molecule type" value="Genomic_DNA"/>
</dbReference>
<reference evidence="9 10" key="1">
    <citation type="journal article" date="2013" name="Genome Biol.">
        <title>Genomic analysis reveals key aspects of prokaryotic symbiosis in the phototrophic consortium "Chlorochromatium aggregatum".</title>
        <authorList>
            <person name="Liu Z."/>
            <person name="Muller J."/>
            <person name="Li T."/>
            <person name="Alvey R.M."/>
            <person name="Vogl K."/>
            <person name="Frigaard N.U."/>
            <person name="Rockwell N.C."/>
            <person name="Boyd E.S."/>
            <person name="Tomsho L.P."/>
            <person name="Schuster S.C."/>
            <person name="Henke P."/>
            <person name="Rohde M."/>
            <person name="Overmann J."/>
            <person name="Bryant D.A."/>
        </authorList>
    </citation>
    <scope>NUCLEOTIDE SEQUENCE [LARGE SCALE GENOMIC DNA]</scope>
    <source>
        <strain evidence="9">CR</strain>
    </source>
</reference>
<evidence type="ECO:0000256" key="5">
    <source>
        <dbReference type="PROSITE-ProRule" id="PRU10099"/>
    </source>
</evidence>